<keyword evidence="1" id="KW-0175">Coiled coil</keyword>
<dbReference type="PANTHER" id="PTHR13601">
    <property type="entry name" value="GAMETOGENETIN-BINDING PROTEIN 2"/>
    <property type="match status" value="1"/>
</dbReference>
<proteinExistence type="predicted"/>
<dbReference type="Proteomes" id="UP000729913">
    <property type="component" value="Unassembled WGS sequence"/>
</dbReference>
<feature type="compositionally biased region" description="Polar residues" evidence="2">
    <location>
        <begin position="557"/>
        <end position="571"/>
    </location>
</feature>
<evidence type="ECO:0000313" key="4">
    <source>
        <dbReference type="Proteomes" id="UP000729913"/>
    </source>
</evidence>
<dbReference type="EMBL" id="JAAOIC020000019">
    <property type="protein sequence ID" value="KAG8041354.1"/>
    <property type="molecule type" value="Genomic_DNA"/>
</dbReference>
<dbReference type="GO" id="GO:0005634">
    <property type="term" value="C:nucleus"/>
    <property type="evidence" value="ECO:0007669"/>
    <property type="project" value="TreeGrafter"/>
</dbReference>
<feature type="compositionally biased region" description="Basic and acidic residues" evidence="2">
    <location>
        <begin position="416"/>
        <end position="426"/>
    </location>
</feature>
<accession>A0A8J5R9M1</accession>
<feature type="region of interest" description="Disordered" evidence="2">
    <location>
        <begin position="407"/>
        <end position="426"/>
    </location>
</feature>
<comment type="caution">
    <text evidence="3">The sequence shown here is derived from an EMBL/GenBank/DDBJ whole genome shotgun (WGS) entry which is preliminary data.</text>
</comment>
<reference evidence="3" key="1">
    <citation type="submission" date="2020-03" db="EMBL/GenBank/DDBJ databases">
        <authorList>
            <person name="Chebbi M.A."/>
            <person name="Drezen J.M."/>
        </authorList>
    </citation>
    <scope>NUCLEOTIDE SEQUENCE</scope>
    <source>
        <tissue evidence="3">Whole body</tissue>
    </source>
</reference>
<name>A0A8J5R9M1_9HYME</name>
<evidence type="ECO:0000256" key="2">
    <source>
        <dbReference type="SAM" id="MobiDB-lite"/>
    </source>
</evidence>
<evidence type="ECO:0000256" key="1">
    <source>
        <dbReference type="SAM" id="Coils"/>
    </source>
</evidence>
<dbReference type="AlphaFoldDB" id="A0A8J5R9M1"/>
<feature type="region of interest" description="Disordered" evidence="2">
    <location>
        <begin position="443"/>
        <end position="472"/>
    </location>
</feature>
<organism evidence="3 4">
    <name type="scientific">Cotesia typhae</name>
    <dbReference type="NCBI Taxonomy" id="2053667"/>
    <lineage>
        <taxon>Eukaryota</taxon>
        <taxon>Metazoa</taxon>
        <taxon>Ecdysozoa</taxon>
        <taxon>Arthropoda</taxon>
        <taxon>Hexapoda</taxon>
        <taxon>Insecta</taxon>
        <taxon>Pterygota</taxon>
        <taxon>Neoptera</taxon>
        <taxon>Endopterygota</taxon>
        <taxon>Hymenoptera</taxon>
        <taxon>Apocrita</taxon>
        <taxon>Ichneumonoidea</taxon>
        <taxon>Braconidae</taxon>
        <taxon>Microgastrinae</taxon>
        <taxon>Cotesia</taxon>
    </lineage>
</organism>
<sequence length="687" mass="79115">MAKLVDIWRCDQPVNLTQRQMPLIVDETLTMIMDLNNLGYINESPLAKGKQLEEFVRKLEMLTEEEVKASFKVTHKDMLSILSQTVPCVGCRRSVERLFFELMGSGHQALDPLVVTPEGILTISEKSLQSPRLLCTMLQGHSARLHNLVERQPRNKKSLRCALHSMDIQRMRPPANAWKEAWDVMKSPCRQEVTLIETDTLEATLETYLRKHRFCGECRTKVLLASTLLTSEPNPSKEKGYVATLYKDIKRCTPDNHVHLSTNTEYITDLIGRAQPEVMGRERHAKTLEIAQEEVLTCLGICVANRLHRIHRRLKEEETICRVFAAVAIDALSRNFQIAVEEKQGISQLELLYEELTREELLKQQRREKLRLKRKKKKERKYENIEEKENNCECSKEKGKGNDCICTESKPTTQNNDRHKLQILDPKNKGQPTCKCPDCLKKTKNSDNKKQTQSQSSTFRSKNSLRKLTQPKVKQIKDVITSVDKEKEKDENPGKFCEEDPHEMCSCYEEFFEKGDDGKWQLRQGGKTLSEEELMKWVDFNKRYELKLREIMSRASSEPSQDCGYSSEHNVSSSSLPSTPEGSEVACSEGCCSHDGDCPDNRPWDKLDHSRLNISLLRAQGLTLTQMLEDSHSSDNEGTESYIPAEEVQEFKARMCQVSEKRLELRKNLRDRFAMLCSHYKNFGIPH</sequence>
<feature type="coiled-coil region" evidence="1">
    <location>
        <begin position="339"/>
        <end position="398"/>
    </location>
</feature>
<evidence type="ECO:0000313" key="3">
    <source>
        <dbReference type="EMBL" id="KAG8041354.1"/>
    </source>
</evidence>
<dbReference type="PANTHER" id="PTHR13601:SF2">
    <property type="entry name" value="GAMETOGENETIN-BINDING PROTEIN 2"/>
    <property type="match status" value="1"/>
</dbReference>
<protein>
    <recommendedName>
        <fullName evidence="5">Gametogenetin-binding protein 2-like</fullName>
    </recommendedName>
</protein>
<dbReference type="GO" id="GO:0005737">
    <property type="term" value="C:cytoplasm"/>
    <property type="evidence" value="ECO:0007669"/>
    <property type="project" value="TreeGrafter"/>
</dbReference>
<evidence type="ECO:0008006" key="5">
    <source>
        <dbReference type="Google" id="ProtNLM"/>
    </source>
</evidence>
<dbReference type="OrthoDB" id="2422440at2759"/>
<keyword evidence="4" id="KW-1185">Reference proteome</keyword>
<reference evidence="3" key="2">
    <citation type="submission" date="2021-04" db="EMBL/GenBank/DDBJ databases">
        <title>Genome-wide patterns of bracovirus chromosomal integration into multiple host tissues during parasitism.</title>
        <authorList>
            <person name="Chebbi M.A.C."/>
        </authorList>
    </citation>
    <scope>NUCLEOTIDE SEQUENCE</scope>
    <source>
        <tissue evidence="3">Whole body</tissue>
    </source>
</reference>
<feature type="region of interest" description="Disordered" evidence="2">
    <location>
        <begin position="557"/>
        <end position="581"/>
    </location>
</feature>
<dbReference type="InterPro" id="IPR026073">
    <property type="entry name" value="GGNBP2"/>
</dbReference>
<feature type="compositionally biased region" description="Low complexity" evidence="2">
    <location>
        <begin position="572"/>
        <end position="581"/>
    </location>
</feature>
<gene>
    <name evidence="3" type="ORF">G9C98_002342</name>
</gene>
<feature type="compositionally biased region" description="Polar residues" evidence="2">
    <location>
        <begin position="451"/>
        <end position="462"/>
    </location>
</feature>